<evidence type="ECO:0000313" key="2">
    <source>
        <dbReference type="Proteomes" id="UP000002499"/>
    </source>
</evidence>
<dbReference type="Proteomes" id="UP000002499">
    <property type="component" value="Unassembled WGS sequence"/>
</dbReference>
<dbReference type="InParanoid" id="E9E2S5"/>
<accession>E9E2S5</accession>
<dbReference type="EMBL" id="GL698496">
    <property type="protein sequence ID" value="EFY89741.1"/>
    <property type="molecule type" value="Genomic_DNA"/>
</dbReference>
<dbReference type="HOGENOM" id="CLU_1384440_0_0_1"/>
<dbReference type="eggNOG" id="ENOG502T4Y4">
    <property type="taxonomic scope" value="Eukaryota"/>
</dbReference>
<gene>
    <name evidence="1" type="ORF">MAC_04173</name>
</gene>
<dbReference type="GeneID" id="19248484"/>
<dbReference type="OrthoDB" id="4934640at2759"/>
<reference evidence="1 2" key="1">
    <citation type="journal article" date="2011" name="PLoS Genet.">
        <title>Genome sequencing and comparative transcriptomics of the model entomopathogenic fungi Metarhizium anisopliae and M. acridum.</title>
        <authorList>
            <person name="Gao Q."/>
            <person name="Jin K."/>
            <person name="Ying S.H."/>
            <person name="Zhang Y."/>
            <person name="Xiao G."/>
            <person name="Shang Y."/>
            <person name="Duan Z."/>
            <person name="Hu X."/>
            <person name="Xie X.Q."/>
            <person name="Zhou G."/>
            <person name="Peng G."/>
            <person name="Luo Z."/>
            <person name="Huang W."/>
            <person name="Wang B."/>
            <person name="Fang W."/>
            <person name="Wang S."/>
            <person name="Zhong Y."/>
            <person name="Ma L.J."/>
            <person name="St Leger R.J."/>
            <person name="Zhao G.P."/>
            <person name="Pei Y."/>
            <person name="Feng M.G."/>
            <person name="Xia Y."/>
            <person name="Wang C."/>
        </authorList>
    </citation>
    <scope>NUCLEOTIDE SEQUENCE [LARGE SCALE GENOMIC DNA]</scope>
    <source>
        <strain evidence="1 2">CQMa 102</strain>
    </source>
</reference>
<protein>
    <submittedName>
        <fullName evidence="1">Uncharacterized protein</fullName>
    </submittedName>
</protein>
<proteinExistence type="predicted"/>
<organism evidence="2">
    <name type="scientific">Metarhizium acridum (strain CQMa 102)</name>
    <dbReference type="NCBI Taxonomy" id="655827"/>
    <lineage>
        <taxon>Eukaryota</taxon>
        <taxon>Fungi</taxon>
        <taxon>Dikarya</taxon>
        <taxon>Ascomycota</taxon>
        <taxon>Pezizomycotina</taxon>
        <taxon>Sordariomycetes</taxon>
        <taxon>Hypocreomycetidae</taxon>
        <taxon>Hypocreales</taxon>
        <taxon>Clavicipitaceae</taxon>
        <taxon>Metarhizium</taxon>
    </lineage>
</organism>
<dbReference type="KEGG" id="maw:19248484"/>
<evidence type="ECO:0000313" key="1">
    <source>
        <dbReference type="EMBL" id="EFY89741.1"/>
    </source>
</evidence>
<dbReference type="AlphaFoldDB" id="E9E2S5"/>
<keyword evidence="2" id="KW-1185">Reference proteome</keyword>
<sequence length="184" mass="21128">MEKRLLGLRDKTILFDKCIGTYVKFAGTRATPEDVVNHIQITAFRRLFLKSEKERGLQAVHLRPNWDLVSAFFENEQDAKKAWRELYEAKVIDGKTFSGENYDTDSTQAKKLCANLLKAKHVAGYTPPEPTRRMALDEYVDDFIRQCKEKKEPPPVLQAADPSQVEFEVSPNITWGNTRRGLKP</sequence>
<name>E9E2S5_METAQ</name>